<keyword evidence="2" id="KW-0378">Hydrolase</keyword>
<evidence type="ECO:0000256" key="2">
    <source>
        <dbReference type="ARBA" id="ARBA00022801"/>
    </source>
</evidence>
<protein>
    <recommendedName>
        <fullName evidence="3">Sulfatase N-terminal domain-containing protein</fullName>
    </recommendedName>
</protein>
<organism evidence="4 5">
    <name type="scientific">Bremerella cremea</name>
    <dbReference type="NCBI Taxonomy" id="1031537"/>
    <lineage>
        <taxon>Bacteria</taxon>
        <taxon>Pseudomonadati</taxon>
        <taxon>Planctomycetota</taxon>
        <taxon>Planctomycetia</taxon>
        <taxon>Pirellulales</taxon>
        <taxon>Pirellulaceae</taxon>
        <taxon>Bremerella</taxon>
    </lineage>
</organism>
<proteinExistence type="inferred from homology"/>
<evidence type="ECO:0000313" key="4">
    <source>
        <dbReference type="EMBL" id="RCS46367.1"/>
    </source>
</evidence>
<dbReference type="SUPFAM" id="SSF53649">
    <property type="entry name" value="Alkaline phosphatase-like"/>
    <property type="match status" value="1"/>
</dbReference>
<reference evidence="4 5" key="1">
    <citation type="submission" date="2018-07" db="EMBL/GenBank/DDBJ databases">
        <title>Comparative genomes isolates from brazilian mangrove.</title>
        <authorList>
            <person name="De Araujo J.E."/>
            <person name="Taketani R.G."/>
            <person name="Silva M.C.P."/>
            <person name="Lourenco M.V."/>
            <person name="Oliveira V.M."/>
            <person name="Andreote F.D."/>
        </authorList>
    </citation>
    <scope>NUCLEOTIDE SEQUENCE [LARGE SCALE GENOMIC DNA]</scope>
    <source>
        <strain evidence="4 5">HEX PRIS-MGV</strain>
    </source>
</reference>
<dbReference type="GO" id="GO:0004065">
    <property type="term" value="F:arylsulfatase activity"/>
    <property type="evidence" value="ECO:0007669"/>
    <property type="project" value="TreeGrafter"/>
</dbReference>
<dbReference type="Gene3D" id="3.40.720.10">
    <property type="entry name" value="Alkaline Phosphatase, subunit A"/>
    <property type="match status" value="1"/>
</dbReference>
<dbReference type="Proteomes" id="UP000253562">
    <property type="component" value="Unassembled WGS sequence"/>
</dbReference>
<evidence type="ECO:0000313" key="5">
    <source>
        <dbReference type="Proteomes" id="UP000253562"/>
    </source>
</evidence>
<evidence type="ECO:0000256" key="1">
    <source>
        <dbReference type="ARBA" id="ARBA00008779"/>
    </source>
</evidence>
<dbReference type="InterPro" id="IPR000917">
    <property type="entry name" value="Sulfatase_N"/>
</dbReference>
<comment type="similarity">
    <text evidence="1">Belongs to the sulfatase family.</text>
</comment>
<dbReference type="PANTHER" id="PTHR42693">
    <property type="entry name" value="ARYLSULFATASE FAMILY MEMBER"/>
    <property type="match status" value="1"/>
</dbReference>
<evidence type="ECO:0000259" key="3">
    <source>
        <dbReference type="Pfam" id="PF00884"/>
    </source>
</evidence>
<dbReference type="AlphaFoldDB" id="A0A368KP79"/>
<dbReference type="PANTHER" id="PTHR42693:SF53">
    <property type="entry name" value="ENDO-4-O-SULFATASE"/>
    <property type="match status" value="1"/>
</dbReference>
<gene>
    <name evidence="4" type="ORF">DTL42_15475</name>
</gene>
<dbReference type="EMBL" id="QPEX01000030">
    <property type="protein sequence ID" value="RCS46367.1"/>
    <property type="molecule type" value="Genomic_DNA"/>
</dbReference>
<dbReference type="InterPro" id="IPR050738">
    <property type="entry name" value="Sulfatase"/>
</dbReference>
<dbReference type="OrthoDB" id="9783154at2"/>
<dbReference type="InterPro" id="IPR017850">
    <property type="entry name" value="Alkaline_phosphatase_core_sf"/>
</dbReference>
<comment type="caution">
    <text evidence="4">The sequence shown here is derived from an EMBL/GenBank/DDBJ whole genome shotgun (WGS) entry which is preliminary data.</text>
</comment>
<accession>A0A368KP79</accession>
<dbReference type="Pfam" id="PF00884">
    <property type="entry name" value="Sulfatase"/>
    <property type="match status" value="1"/>
</dbReference>
<feature type="domain" description="Sulfatase N-terminal" evidence="3">
    <location>
        <begin position="55"/>
        <end position="126"/>
    </location>
</feature>
<sequence length="158" mass="17968">MRSWLPLKRAFVTELCYSERTYLRKGCVVNRATANHDNVRTRGKRLNNLGGRPANVVLIVSDDQGYHDLGCFGAKDVHTPHLDRLASEGTRLTSFDVAWNACTPSRASFLTGRYPQRNGTYDMTRNDRVDDGYLYPPEEYVLSPGRTCRASRRLEVAR</sequence>
<name>A0A368KP79_9BACT</name>